<sequence length="265" mass="29472">MKIAIALSLASLLAFSSQALTLPTSQGKDNRIVYSHYDPSDVIAIRTKVGVTTLIQLEKNETIVGDHSGLGMGDAAAWGFNVRGNNVFFKPKAKQPDTNLTIVSDLGRTYSFELMTSKEKAPFYIVKMEYPKPKSPSKASSALAMPCSNGKRNFGYVKWGDEALAPQYTWDDGRFTCMKFSKNTELPVIYQINIDGKEALANYHIEQDTLIIHSVSDEYRLRLVTACSVFAQTLSRLPVITKNPVQLMPHESLRISNNGRQHSHP</sequence>
<name>A0ABQ0JGA7_9VIBR</name>
<proteinExistence type="inferred from homology"/>
<evidence type="ECO:0000256" key="3">
    <source>
        <dbReference type="SAM" id="SignalP"/>
    </source>
</evidence>
<dbReference type="EMBL" id="BBMS01000033">
    <property type="protein sequence ID" value="GAL27753.1"/>
    <property type="molecule type" value="Genomic_DNA"/>
</dbReference>
<dbReference type="Gene3D" id="2.60.40.2500">
    <property type="match status" value="1"/>
</dbReference>
<dbReference type="InterPro" id="IPR033645">
    <property type="entry name" value="VirB9/CagX/TrbG_C"/>
</dbReference>
<feature type="chain" id="PRO_5045708133" evidence="3">
    <location>
        <begin position="20"/>
        <end position="265"/>
    </location>
</feature>
<organism evidence="4 5">
    <name type="scientific">Vibrio variabilis</name>
    <dbReference type="NCBI Taxonomy" id="990271"/>
    <lineage>
        <taxon>Bacteria</taxon>
        <taxon>Pseudomonadati</taxon>
        <taxon>Pseudomonadota</taxon>
        <taxon>Gammaproteobacteria</taxon>
        <taxon>Vibrionales</taxon>
        <taxon>Vibrionaceae</taxon>
        <taxon>Vibrio</taxon>
    </lineage>
</organism>
<reference evidence="5" key="1">
    <citation type="submission" date="2014-09" db="EMBL/GenBank/DDBJ databases">
        <title>Vibrio variabilis JCM 19239. (C206) whole genome shotgun sequence.</title>
        <authorList>
            <person name="Sawabe T."/>
            <person name="Meirelles P."/>
            <person name="Nakanishi M."/>
            <person name="Sayaka M."/>
            <person name="Hattori M."/>
            <person name="Ohkuma M."/>
        </authorList>
    </citation>
    <scope>NUCLEOTIDE SEQUENCE [LARGE SCALE GENOMIC DNA]</scope>
    <source>
        <strain evidence="5">JCM 19239</strain>
    </source>
</reference>
<accession>A0ABQ0JGA7</accession>
<keyword evidence="2 3" id="KW-0732">Signal</keyword>
<evidence type="ECO:0000256" key="1">
    <source>
        <dbReference type="ARBA" id="ARBA00006135"/>
    </source>
</evidence>
<dbReference type="CDD" id="cd06911">
    <property type="entry name" value="VirB9_CagX_TrbG"/>
    <property type="match status" value="1"/>
</dbReference>
<dbReference type="Pfam" id="PF03524">
    <property type="entry name" value="CagX"/>
    <property type="match status" value="1"/>
</dbReference>
<dbReference type="InterPro" id="IPR010258">
    <property type="entry name" value="Conjugal_tfr_TrbG/VirB9/CagX"/>
</dbReference>
<reference evidence="5" key="2">
    <citation type="submission" date="2014-09" db="EMBL/GenBank/DDBJ databases">
        <authorList>
            <consortium name="NBRP consortium"/>
            <person name="Sawabe T."/>
            <person name="Meirelles P."/>
            <person name="Nakanishi M."/>
            <person name="Sayaka M."/>
            <person name="Hattori M."/>
            <person name="Ohkuma M."/>
        </authorList>
    </citation>
    <scope>NUCLEOTIDE SEQUENCE [LARGE SCALE GENOMIC DNA]</scope>
    <source>
        <strain evidence="5">JCM 19239</strain>
    </source>
</reference>
<protein>
    <submittedName>
        <fullName evidence="4">Outer membrane and periplasm component of type IV secretion of T-DNA complex</fullName>
    </submittedName>
</protein>
<dbReference type="Proteomes" id="UP000029223">
    <property type="component" value="Unassembled WGS sequence"/>
</dbReference>
<keyword evidence="5" id="KW-1185">Reference proteome</keyword>
<comment type="caution">
    <text evidence="4">The sequence shown here is derived from an EMBL/GenBank/DDBJ whole genome shotgun (WGS) entry which is preliminary data.</text>
</comment>
<gene>
    <name evidence="4" type="ORF">JCM19239_1474</name>
</gene>
<evidence type="ECO:0000313" key="4">
    <source>
        <dbReference type="EMBL" id="GAL27753.1"/>
    </source>
</evidence>
<evidence type="ECO:0000256" key="2">
    <source>
        <dbReference type="ARBA" id="ARBA00022729"/>
    </source>
</evidence>
<comment type="similarity">
    <text evidence="1">Belongs to the TrbG/VirB9 family.</text>
</comment>
<evidence type="ECO:0000313" key="5">
    <source>
        <dbReference type="Proteomes" id="UP000029223"/>
    </source>
</evidence>
<feature type="signal peptide" evidence="3">
    <location>
        <begin position="1"/>
        <end position="19"/>
    </location>
</feature>
<dbReference type="InterPro" id="IPR038161">
    <property type="entry name" value="VirB9/CagX/TrbG_C_sf"/>
</dbReference>